<dbReference type="PANTHER" id="PTHR32387:SF0">
    <property type="entry name" value="PROTEIN NO VEIN"/>
    <property type="match status" value="1"/>
</dbReference>
<dbReference type="NCBIfam" id="NF047352">
    <property type="entry name" value="P_loop_sacsin"/>
    <property type="match status" value="1"/>
</dbReference>
<dbReference type="EMBL" id="KV745315">
    <property type="protein sequence ID" value="OCK75451.1"/>
    <property type="molecule type" value="Genomic_DNA"/>
</dbReference>
<gene>
    <name evidence="1" type="ORF">K432DRAFT_429408</name>
</gene>
<organism evidence="1 2">
    <name type="scientific">Lepidopterella palustris CBS 459.81</name>
    <dbReference type="NCBI Taxonomy" id="1314670"/>
    <lineage>
        <taxon>Eukaryota</taxon>
        <taxon>Fungi</taxon>
        <taxon>Dikarya</taxon>
        <taxon>Ascomycota</taxon>
        <taxon>Pezizomycotina</taxon>
        <taxon>Dothideomycetes</taxon>
        <taxon>Pleosporomycetidae</taxon>
        <taxon>Mytilinidiales</taxon>
        <taxon>Argynnaceae</taxon>
        <taxon>Lepidopterella</taxon>
    </lineage>
</organism>
<dbReference type="InterPro" id="IPR036890">
    <property type="entry name" value="HATPase_C_sf"/>
</dbReference>
<dbReference type="PANTHER" id="PTHR32387">
    <property type="entry name" value="WU:FJ29H11"/>
    <property type="match status" value="1"/>
</dbReference>
<keyword evidence="2" id="KW-1185">Reference proteome</keyword>
<dbReference type="Proteomes" id="UP000250266">
    <property type="component" value="Unassembled WGS sequence"/>
</dbReference>
<accession>A0A8E2E136</accession>
<dbReference type="InterPro" id="IPR052957">
    <property type="entry name" value="Auxin_embryo_med"/>
</dbReference>
<proteinExistence type="predicted"/>
<reference evidence="1 2" key="1">
    <citation type="journal article" date="2016" name="Nat. Commun.">
        <title>Ectomycorrhizal ecology is imprinted in the genome of the dominant symbiotic fungus Cenococcum geophilum.</title>
        <authorList>
            <consortium name="DOE Joint Genome Institute"/>
            <person name="Peter M."/>
            <person name="Kohler A."/>
            <person name="Ohm R.A."/>
            <person name="Kuo A."/>
            <person name="Krutzmann J."/>
            <person name="Morin E."/>
            <person name="Arend M."/>
            <person name="Barry K.W."/>
            <person name="Binder M."/>
            <person name="Choi C."/>
            <person name="Clum A."/>
            <person name="Copeland A."/>
            <person name="Grisel N."/>
            <person name="Haridas S."/>
            <person name="Kipfer T."/>
            <person name="LaButti K."/>
            <person name="Lindquist E."/>
            <person name="Lipzen A."/>
            <person name="Maire R."/>
            <person name="Meier B."/>
            <person name="Mihaltcheva S."/>
            <person name="Molinier V."/>
            <person name="Murat C."/>
            <person name="Poggeler S."/>
            <person name="Quandt C.A."/>
            <person name="Sperisen C."/>
            <person name="Tritt A."/>
            <person name="Tisserant E."/>
            <person name="Crous P.W."/>
            <person name="Henrissat B."/>
            <person name="Nehls U."/>
            <person name="Egli S."/>
            <person name="Spatafora J.W."/>
            <person name="Grigoriev I.V."/>
            <person name="Martin F.M."/>
        </authorList>
    </citation>
    <scope>NUCLEOTIDE SEQUENCE [LARGE SCALE GENOMIC DNA]</scope>
    <source>
        <strain evidence="1 2">CBS 459.81</strain>
    </source>
</reference>
<dbReference type="SUPFAM" id="SSF55874">
    <property type="entry name" value="ATPase domain of HSP90 chaperone/DNA topoisomerase II/histidine kinase"/>
    <property type="match status" value="1"/>
</dbReference>
<dbReference type="OrthoDB" id="1262810at2759"/>
<sequence length="1332" mass="153053">MAKESRRKTAKQNKFMSDQLKSSSFHFLYELIQNADNSLYTKASKPTLAFEITPSHIFVDTNEDGFTRAKVEEIFNVDESSKAYSPGSNIGQNGVGFKSVFAVTNKVHIQSGPWSFSFNISPEEEREEYLETIKPIYEPPKELPEHMSTRITLELKHNEQHDFKKLIDAVKDLPTTIILFLRKLQQIKICVKDSDGRLECTIIGKTKDLAQGTVHLSRQQSFQNSNTKLPITEKTEYLTFDHEVRNLPADERRKGLDSAPIELAFPVEGGDTKTLKVSELGQHVFAYLPMSRVSQLQFIIQSDFITTENRKSMVADCAWNIAIRKEVPQAFANAVAKFAARDQPLEYSWLEFLPPKTMDKPWEDLSEKVREIIKNMPIFQTWQGRDLKRPSELRFLPEYALHDNAPLFPDDPKDEKYLAHEYGEKKNTLEDIKDLGVIDISLAEILDRLALDLGSRQPKMLERKPDDAWHTSCANLLLKAFEKSESESEKSRIKHMDIIPFIDSTVGIDTLWTSARMAETLEIYFPNTDGVPIPTDLTLRLLEPQAACISKRVDLFRKLGVRDCPKGKVIEEIRSRHQNVLTKKWAKEIRGVDNNLKNHFRYLFNFDENPKSLRQWLMVPTEAGDVLQASHQLYFLSAKEYHTQQLLGNGRENGKDGLAAFIRRELAEFMSPKTRCHNRSWIKWLKEATGARYFPPLGKKGSSCELSPIMLDVLERSPTKFLGLLHEYWDVEYQATVEKHPQMRQTLEKCMVESESGRTYLRHTFIPSDEPKKEAEELEVQNDIPFLRLPSALDPTTCRSQKFFKDLHVNTKPNMLFYIYALGNMSDLRCDAKNKVERAYKSLYSVIRKDEENSLRALFTSYRLVYCPREGTEIAWYTSDDCVWVGPSFLTVKQPLEIHYRSSHEDIKTLFTESLNVRNATAQDVLDEIEATKSQSDLLYRVKIRKATEIYQHIGQTNWDTDDWKLICTNFNKKKLLLSCQGWSAPSSCYWESPNPLVEYQGLNSLYPNLKSLFVEGLGVQIASADFFVEELIKLVEEPSPWVQRIRGIILEIGLRITKTTVDERLADSLQALRKVKFFPIKSQGNASVLLKGLDDDFAIPNHDRFNKAFQGESILLDFSLRETQILHPLFEYFGLLDKCLSVAVKEQSEVPEGAMEDQALSQKLRAKAYALYCCAAKFKSSKAFPDQTELFQQLSQLQLCTSDDISTYLVLPLKKKTLRVKSDRVYMHYNFSQLKSLKLYVPNDPSQRETCYRSQLPKLLCEFLGIDPKEAVFPISLILNADMETLDKVMNEEDIASVSWISKPPSIEITYPEIKHGSSACSTRTDLETLR</sequence>
<evidence type="ECO:0000313" key="2">
    <source>
        <dbReference type="Proteomes" id="UP000250266"/>
    </source>
</evidence>
<evidence type="ECO:0008006" key="3">
    <source>
        <dbReference type="Google" id="ProtNLM"/>
    </source>
</evidence>
<evidence type="ECO:0000313" key="1">
    <source>
        <dbReference type="EMBL" id="OCK75451.1"/>
    </source>
</evidence>
<dbReference type="Gene3D" id="3.30.565.10">
    <property type="entry name" value="Histidine kinase-like ATPase, C-terminal domain"/>
    <property type="match status" value="1"/>
</dbReference>
<protein>
    <recommendedName>
        <fullName evidence="3">Sacsin</fullName>
    </recommendedName>
</protein>
<name>A0A8E2E136_9PEZI</name>